<keyword evidence="4 6" id="KW-0378">Hydrolase</keyword>
<dbReference type="NCBIfam" id="NF033678">
    <property type="entry name" value="C69_fam_dipept"/>
    <property type="match status" value="1"/>
</dbReference>
<comment type="catalytic activity">
    <reaction evidence="1">
        <text>an L-aminoacyl-L-amino acid + H2O = 2 an L-alpha-amino acid</text>
        <dbReference type="Rhea" id="RHEA:48940"/>
        <dbReference type="ChEBI" id="CHEBI:15377"/>
        <dbReference type="ChEBI" id="CHEBI:59869"/>
        <dbReference type="ChEBI" id="CHEBI:77460"/>
        <dbReference type="EC" id="3.4.13.19"/>
    </reaction>
</comment>
<reference evidence="7 8" key="1">
    <citation type="submission" date="2023-10" db="EMBL/GenBank/DDBJ databases">
        <title>Nicoliella lavandulae sp. nov. isolated from Lavandula angustifolia flowers.</title>
        <authorList>
            <person name="Alcantara C."/>
            <person name="Zuniga M."/>
            <person name="Landete J.M."/>
            <person name="Monedero V."/>
        </authorList>
    </citation>
    <scope>NUCLEOTIDE SEQUENCE [LARGE SCALE GENOMIC DNA]</scope>
    <source>
        <strain evidence="7 8">Es01</strain>
    </source>
</reference>
<dbReference type="Gene3D" id="3.60.60.10">
    <property type="entry name" value="Penicillin V Acylase, Chain A"/>
    <property type="match status" value="1"/>
</dbReference>
<evidence type="ECO:0000256" key="5">
    <source>
        <dbReference type="ARBA" id="ARBA00022997"/>
    </source>
</evidence>
<keyword evidence="3 6" id="KW-0645">Protease</keyword>
<evidence type="ECO:0000256" key="4">
    <source>
        <dbReference type="ARBA" id="ARBA00022801"/>
    </source>
</evidence>
<dbReference type="EMBL" id="JAWMWH010000001">
    <property type="protein sequence ID" value="MEJ6400600.1"/>
    <property type="molecule type" value="Genomic_DNA"/>
</dbReference>
<name>A0ABU8SM00_9LACO</name>
<dbReference type="EC" id="3.4.-.-" evidence="6"/>
<dbReference type="RefSeq" id="WP_339960406.1">
    <property type="nucleotide sequence ID" value="NZ_JAWMWH010000001.1"/>
</dbReference>
<accession>A0ABU8SM00</accession>
<dbReference type="Proteomes" id="UP001370590">
    <property type="component" value="Unassembled WGS sequence"/>
</dbReference>
<sequence length="476" mass="53023">MNTIPYLSACTSILVGKRASLDGSIIIGRNEDAKSAWPKHLAVHPRQDQSTNLTFVSKDNGFTMPLPSIRYQYEATPEWTDKYGLFEEDGFNEYGVAMSATESTYANSTVLGFDPLVSNGIGEEAMVTVVLPYVKTAREGVRRLGHIVEKYGTSESNGILFADNDEAWYMETGSGHHWVAIRIPDDCYAVIANQMIIENIDFDNPDDFMWSTGIQDFVATNHLNPAMDGQFNFRNIFGTHSQSDTYYNTPRVWYGQKMFNPDIEQDPQSQSMPMLRTPAQKISIDDAKAFLSSHFQETVYDPIGTGSEADKHKFRPISLAKTQESHLLQLRPNLPKAIGNIHWLAMGVAAQSTYVPFFSGFTKVPAEYQVGAANYDPKSAYWIFKLVGVLLDPHYLELNDAVEAAQEELAISYRQIILAVDQKAAALSSSEQVDLANAASLKAANLAMDTYRQLAAKLIAQSTDFSPLNYQQDLNL</sequence>
<protein>
    <recommendedName>
        <fullName evidence="6">Dipeptidase</fullName>
        <ecNumber evidence="6">3.4.-.-</ecNumber>
    </recommendedName>
</protein>
<organism evidence="7 8">
    <name type="scientific">Nicoliella lavandulae</name>
    <dbReference type="NCBI Taxonomy" id="3082954"/>
    <lineage>
        <taxon>Bacteria</taxon>
        <taxon>Bacillati</taxon>
        <taxon>Bacillota</taxon>
        <taxon>Bacilli</taxon>
        <taxon>Lactobacillales</taxon>
        <taxon>Lactobacillaceae</taxon>
        <taxon>Nicoliella</taxon>
    </lineage>
</organism>
<dbReference type="Pfam" id="PF03577">
    <property type="entry name" value="Peptidase_C69"/>
    <property type="match status" value="1"/>
</dbReference>
<dbReference type="InterPro" id="IPR005322">
    <property type="entry name" value="Peptidase_C69"/>
</dbReference>
<proteinExistence type="inferred from homology"/>
<evidence type="ECO:0000313" key="7">
    <source>
        <dbReference type="EMBL" id="MEJ6400600.1"/>
    </source>
</evidence>
<keyword evidence="8" id="KW-1185">Reference proteome</keyword>
<evidence type="ECO:0000256" key="1">
    <source>
        <dbReference type="ARBA" id="ARBA00001670"/>
    </source>
</evidence>
<keyword evidence="5 6" id="KW-0224">Dipeptidase</keyword>
<dbReference type="PANTHER" id="PTHR12994">
    <property type="entry name" value="SECERNIN"/>
    <property type="match status" value="1"/>
</dbReference>
<dbReference type="InterPro" id="IPR047804">
    <property type="entry name" value="C69_dipept_A-like"/>
</dbReference>
<evidence type="ECO:0000313" key="8">
    <source>
        <dbReference type="Proteomes" id="UP001370590"/>
    </source>
</evidence>
<comment type="caution">
    <text evidence="7">The sequence shown here is derived from an EMBL/GenBank/DDBJ whole genome shotgun (WGS) entry which is preliminary data.</text>
</comment>
<evidence type="ECO:0000256" key="2">
    <source>
        <dbReference type="ARBA" id="ARBA00007225"/>
    </source>
</evidence>
<dbReference type="GO" id="GO:0016805">
    <property type="term" value="F:dipeptidase activity"/>
    <property type="evidence" value="ECO:0007669"/>
    <property type="project" value="UniProtKB-KW"/>
</dbReference>
<dbReference type="PANTHER" id="PTHR12994:SF17">
    <property type="entry name" value="LD30995P"/>
    <property type="match status" value="1"/>
</dbReference>
<evidence type="ECO:0000256" key="6">
    <source>
        <dbReference type="RuleBase" id="RU364089"/>
    </source>
</evidence>
<gene>
    <name evidence="7" type="ORF">R4146_05435</name>
</gene>
<comment type="similarity">
    <text evidence="2 6">Belongs to the peptidase C69 family.</text>
</comment>
<evidence type="ECO:0000256" key="3">
    <source>
        <dbReference type="ARBA" id="ARBA00022670"/>
    </source>
</evidence>